<dbReference type="EC" id="1.8.1.9" evidence="7"/>
<evidence type="ECO:0000256" key="6">
    <source>
        <dbReference type="ARBA" id="ARBA00023284"/>
    </source>
</evidence>
<evidence type="ECO:0000256" key="2">
    <source>
        <dbReference type="ARBA" id="ARBA00022630"/>
    </source>
</evidence>
<dbReference type="GO" id="GO:0005737">
    <property type="term" value="C:cytoplasm"/>
    <property type="evidence" value="ECO:0007669"/>
    <property type="project" value="InterPro"/>
</dbReference>
<dbReference type="AlphaFoldDB" id="A0A0L0T3W9"/>
<organism evidence="10 11">
    <name type="scientific">Allomyces macrogynus (strain ATCC 38327)</name>
    <name type="common">Allomyces javanicus var. macrogynus</name>
    <dbReference type="NCBI Taxonomy" id="578462"/>
    <lineage>
        <taxon>Eukaryota</taxon>
        <taxon>Fungi</taxon>
        <taxon>Fungi incertae sedis</taxon>
        <taxon>Blastocladiomycota</taxon>
        <taxon>Blastocladiomycetes</taxon>
        <taxon>Blastocladiales</taxon>
        <taxon>Blastocladiaceae</taxon>
        <taxon>Allomyces</taxon>
    </lineage>
</organism>
<evidence type="ECO:0000256" key="3">
    <source>
        <dbReference type="ARBA" id="ARBA00022827"/>
    </source>
</evidence>
<protein>
    <recommendedName>
        <fullName evidence="7">Thioredoxin reductase</fullName>
        <ecNumber evidence="7">1.8.1.9</ecNumber>
    </recommendedName>
</protein>
<dbReference type="OrthoDB" id="371245at2759"/>
<evidence type="ECO:0000256" key="1">
    <source>
        <dbReference type="ARBA" id="ARBA00009333"/>
    </source>
</evidence>
<dbReference type="STRING" id="578462.A0A0L0T3W9"/>
<dbReference type="GO" id="GO:0019430">
    <property type="term" value="P:removal of superoxide radicals"/>
    <property type="evidence" value="ECO:0007669"/>
    <property type="project" value="UniProtKB-UniRule"/>
</dbReference>
<reference evidence="11" key="2">
    <citation type="submission" date="2009-11" db="EMBL/GenBank/DDBJ databases">
        <title>The Genome Sequence of Allomyces macrogynus strain ATCC 38327.</title>
        <authorList>
            <consortium name="The Broad Institute Genome Sequencing Platform"/>
            <person name="Russ C."/>
            <person name="Cuomo C."/>
            <person name="Shea T."/>
            <person name="Young S.K."/>
            <person name="Zeng Q."/>
            <person name="Koehrsen M."/>
            <person name="Haas B."/>
            <person name="Borodovsky M."/>
            <person name="Guigo R."/>
            <person name="Alvarado L."/>
            <person name="Berlin A."/>
            <person name="Borenstein D."/>
            <person name="Chen Z."/>
            <person name="Engels R."/>
            <person name="Freedman E."/>
            <person name="Gellesch M."/>
            <person name="Goldberg J."/>
            <person name="Griggs A."/>
            <person name="Gujja S."/>
            <person name="Heiman D."/>
            <person name="Hepburn T."/>
            <person name="Howarth C."/>
            <person name="Jen D."/>
            <person name="Larson L."/>
            <person name="Lewis B."/>
            <person name="Mehta T."/>
            <person name="Park D."/>
            <person name="Pearson M."/>
            <person name="Roberts A."/>
            <person name="Saif S."/>
            <person name="Shenoy N."/>
            <person name="Sisk P."/>
            <person name="Stolte C."/>
            <person name="Sykes S."/>
            <person name="Walk T."/>
            <person name="White J."/>
            <person name="Yandava C."/>
            <person name="Burger G."/>
            <person name="Gray M.W."/>
            <person name="Holland P.W.H."/>
            <person name="King N."/>
            <person name="Lang F.B.F."/>
            <person name="Roger A.J."/>
            <person name="Ruiz-Trillo I."/>
            <person name="Lander E."/>
            <person name="Nusbaum C."/>
        </authorList>
    </citation>
    <scope>NUCLEOTIDE SEQUENCE [LARGE SCALE GENOMIC DNA]</scope>
    <source>
        <strain evidence="11">ATCC 38327</strain>
    </source>
</reference>
<evidence type="ECO:0000256" key="8">
    <source>
        <dbReference type="RuleBase" id="RU003881"/>
    </source>
</evidence>
<comment type="similarity">
    <text evidence="1 7">Belongs to the class-II pyridine nucleotide-disulfide oxidoreductase family.</text>
</comment>
<keyword evidence="4 7" id="KW-0560">Oxidoreductase</keyword>
<dbReference type="PRINTS" id="PR00469">
    <property type="entry name" value="PNDRDTASEII"/>
</dbReference>
<dbReference type="Gene3D" id="3.50.50.60">
    <property type="entry name" value="FAD/NAD(P)-binding domain"/>
    <property type="match status" value="2"/>
</dbReference>
<dbReference type="eggNOG" id="KOG0404">
    <property type="taxonomic scope" value="Eukaryota"/>
</dbReference>
<evidence type="ECO:0000256" key="5">
    <source>
        <dbReference type="ARBA" id="ARBA00023157"/>
    </source>
</evidence>
<dbReference type="Proteomes" id="UP000054350">
    <property type="component" value="Unassembled WGS sequence"/>
</dbReference>
<dbReference type="PRINTS" id="PR00368">
    <property type="entry name" value="FADPNR"/>
</dbReference>
<reference evidence="10 11" key="1">
    <citation type="submission" date="2009-11" db="EMBL/GenBank/DDBJ databases">
        <title>Annotation of Allomyces macrogynus ATCC 38327.</title>
        <authorList>
            <consortium name="The Broad Institute Genome Sequencing Platform"/>
            <person name="Russ C."/>
            <person name="Cuomo C."/>
            <person name="Burger G."/>
            <person name="Gray M.W."/>
            <person name="Holland P.W.H."/>
            <person name="King N."/>
            <person name="Lang F.B.F."/>
            <person name="Roger A.J."/>
            <person name="Ruiz-Trillo I."/>
            <person name="Young S.K."/>
            <person name="Zeng Q."/>
            <person name="Gargeya S."/>
            <person name="Fitzgerald M."/>
            <person name="Haas B."/>
            <person name="Abouelleil A."/>
            <person name="Alvarado L."/>
            <person name="Arachchi H.M."/>
            <person name="Berlin A."/>
            <person name="Chapman S.B."/>
            <person name="Gearin G."/>
            <person name="Goldberg J."/>
            <person name="Griggs A."/>
            <person name="Gujja S."/>
            <person name="Hansen M."/>
            <person name="Heiman D."/>
            <person name="Howarth C."/>
            <person name="Larimer J."/>
            <person name="Lui A."/>
            <person name="MacDonald P.J.P."/>
            <person name="McCowen C."/>
            <person name="Montmayeur A."/>
            <person name="Murphy C."/>
            <person name="Neiman D."/>
            <person name="Pearson M."/>
            <person name="Priest M."/>
            <person name="Roberts A."/>
            <person name="Saif S."/>
            <person name="Shea T."/>
            <person name="Sisk P."/>
            <person name="Stolte C."/>
            <person name="Sykes S."/>
            <person name="Wortman J."/>
            <person name="Nusbaum C."/>
            <person name="Birren B."/>
        </authorList>
    </citation>
    <scope>NUCLEOTIDE SEQUENCE [LARGE SCALE GENOMIC DNA]</scope>
    <source>
        <strain evidence="10 11">ATCC 38327</strain>
    </source>
</reference>
<dbReference type="InterPro" id="IPR008255">
    <property type="entry name" value="Pyr_nucl-diS_OxRdtase_2_AS"/>
</dbReference>
<dbReference type="SUPFAM" id="SSF51905">
    <property type="entry name" value="FAD/NAD(P)-binding domain"/>
    <property type="match status" value="1"/>
</dbReference>
<dbReference type="PANTHER" id="PTHR48105">
    <property type="entry name" value="THIOREDOXIN REDUCTASE 1-RELATED-RELATED"/>
    <property type="match status" value="1"/>
</dbReference>
<gene>
    <name evidence="10" type="ORF">AMAG_13770</name>
</gene>
<dbReference type="InterPro" id="IPR050097">
    <property type="entry name" value="Ferredoxin-NADP_redctase_2"/>
</dbReference>
<dbReference type="Pfam" id="PF07992">
    <property type="entry name" value="Pyr_redox_2"/>
    <property type="match status" value="1"/>
</dbReference>
<dbReference type="GO" id="GO:0004791">
    <property type="term" value="F:thioredoxin-disulfide reductase (NADPH) activity"/>
    <property type="evidence" value="ECO:0007669"/>
    <property type="project" value="UniProtKB-UniRule"/>
</dbReference>
<keyword evidence="6 7" id="KW-0676">Redox-active center</keyword>
<evidence type="ECO:0000259" key="9">
    <source>
        <dbReference type="Pfam" id="PF07992"/>
    </source>
</evidence>
<evidence type="ECO:0000256" key="7">
    <source>
        <dbReference type="RuleBase" id="RU003880"/>
    </source>
</evidence>
<dbReference type="NCBIfam" id="TIGR01292">
    <property type="entry name" value="TRX_reduct"/>
    <property type="match status" value="1"/>
</dbReference>
<dbReference type="PROSITE" id="PS00573">
    <property type="entry name" value="PYRIDINE_REDOX_2"/>
    <property type="match status" value="1"/>
</dbReference>
<sequence>MSTTPMAMARTLARQLARAPAGTMRGASAPAPLYNRAPRIADPAAPPSVPTLASPSLSYYSPLLPARRTLCTLSRPLLPRRALLARAFASSALLSLHATTPYSSSSPSAPSTFAGIVPPNSSSSASTMSTVRKVIIVGSGPAAHTAAIYTGRANLNPVMYEGFMAGGIAAGGQLTTTTEIENFPGWPTGIQGSELMDRMRQQSEHCGATIITETIEKVDFSARPFKLWPEGAAEPVLAESVIIATGATAKRMHMPGEDTYWNAGMSACAVCDGPAPIFRNKPLAVVGGGDSAVEEATHLTKYGSKVYLIVRRDKLRASKVMAHRAFTNPKIEILWNRIPVAAKGNGRLLETIVLKSTIPGEEATEIDLPVNGFFYAIGHKPNVDWLKVADAQADGAKYQVETDQDGYVVVPPGTTQTSVEGVFACGDVADKKYRQAITAAGSGCAAALDCERWLEAQE</sequence>
<name>A0A0L0T3W9_ALLM3</name>
<evidence type="ECO:0000256" key="4">
    <source>
        <dbReference type="ARBA" id="ARBA00023002"/>
    </source>
</evidence>
<dbReference type="EMBL" id="GG745360">
    <property type="protein sequence ID" value="KNE69405.1"/>
    <property type="molecule type" value="Genomic_DNA"/>
</dbReference>
<dbReference type="InterPro" id="IPR023753">
    <property type="entry name" value="FAD/NAD-binding_dom"/>
</dbReference>
<dbReference type="OMA" id="ANKFYWI"/>
<proteinExistence type="inferred from homology"/>
<comment type="subunit">
    <text evidence="7">Homodimer.</text>
</comment>
<accession>A0A0L0T3W9</accession>
<dbReference type="InterPro" id="IPR005982">
    <property type="entry name" value="Thioredox_Rdtase"/>
</dbReference>
<comment type="cofactor">
    <cofactor evidence="8">
        <name>FAD</name>
        <dbReference type="ChEBI" id="CHEBI:57692"/>
    </cofactor>
    <text evidence="8">Binds 1 FAD per subunit.</text>
</comment>
<keyword evidence="2 7" id="KW-0285">Flavoprotein</keyword>
<comment type="catalytic activity">
    <reaction evidence="7">
        <text>[thioredoxin]-dithiol + NADP(+) = [thioredoxin]-disulfide + NADPH + H(+)</text>
        <dbReference type="Rhea" id="RHEA:20345"/>
        <dbReference type="Rhea" id="RHEA-COMP:10698"/>
        <dbReference type="Rhea" id="RHEA-COMP:10700"/>
        <dbReference type="ChEBI" id="CHEBI:15378"/>
        <dbReference type="ChEBI" id="CHEBI:29950"/>
        <dbReference type="ChEBI" id="CHEBI:50058"/>
        <dbReference type="ChEBI" id="CHEBI:57783"/>
        <dbReference type="ChEBI" id="CHEBI:58349"/>
        <dbReference type="EC" id="1.8.1.9"/>
    </reaction>
</comment>
<dbReference type="VEuPathDB" id="FungiDB:AMAG_13770"/>
<evidence type="ECO:0000313" key="10">
    <source>
        <dbReference type="EMBL" id="KNE69405.1"/>
    </source>
</evidence>
<keyword evidence="11" id="KW-1185">Reference proteome</keyword>
<evidence type="ECO:0000313" key="11">
    <source>
        <dbReference type="Proteomes" id="UP000054350"/>
    </source>
</evidence>
<keyword evidence="3 7" id="KW-0274">FAD</keyword>
<keyword evidence="5" id="KW-1015">Disulfide bond</keyword>
<keyword evidence="8" id="KW-0521">NADP</keyword>
<feature type="domain" description="FAD/NAD(P)-binding" evidence="9">
    <location>
        <begin position="133"/>
        <end position="443"/>
    </location>
</feature>
<dbReference type="InterPro" id="IPR036188">
    <property type="entry name" value="FAD/NAD-bd_sf"/>
</dbReference>